<dbReference type="AlphaFoldDB" id="A0A5S4EN47"/>
<dbReference type="SUPFAM" id="SSF46955">
    <property type="entry name" value="Putative DNA-binding domain"/>
    <property type="match status" value="1"/>
</dbReference>
<accession>A0A5S4EN47</accession>
<dbReference type="RefSeq" id="WP_138678114.1">
    <property type="nucleotide sequence ID" value="NZ_SWAD01000040.1"/>
</dbReference>
<evidence type="ECO:0000259" key="1">
    <source>
        <dbReference type="Pfam" id="PF12728"/>
    </source>
</evidence>
<keyword evidence="3" id="KW-1185">Reference proteome</keyword>
<name>A0A5S4EN47_9PROT</name>
<protein>
    <recommendedName>
        <fullName evidence="1">Helix-turn-helix domain-containing protein</fullName>
    </recommendedName>
</protein>
<evidence type="ECO:0000313" key="3">
    <source>
        <dbReference type="Proteomes" id="UP000306324"/>
    </source>
</evidence>
<dbReference type="OrthoDB" id="5609458at2"/>
<feature type="domain" description="Helix-turn-helix" evidence="1">
    <location>
        <begin position="17"/>
        <end position="64"/>
    </location>
</feature>
<dbReference type="Proteomes" id="UP000306324">
    <property type="component" value="Unassembled WGS sequence"/>
</dbReference>
<evidence type="ECO:0000313" key="2">
    <source>
        <dbReference type="EMBL" id="TMQ76812.1"/>
    </source>
</evidence>
<dbReference type="InterPro" id="IPR036388">
    <property type="entry name" value="WH-like_DNA-bd_sf"/>
</dbReference>
<proteinExistence type="predicted"/>
<organism evidence="2 3">
    <name type="scientific">Candidatus Accumulibacter phosphatis</name>
    <dbReference type="NCBI Taxonomy" id="327160"/>
    <lineage>
        <taxon>Bacteria</taxon>
        <taxon>Pseudomonadati</taxon>
        <taxon>Pseudomonadota</taxon>
        <taxon>Betaproteobacteria</taxon>
        <taxon>Candidatus Accumulibacter</taxon>
    </lineage>
</organism>
<reference evidence="2 3" key="1">
    <citation type="submission" date="2019-04" db="EMBL/GenBank/DDBJ databases">
        <title>A novel phosphate-accumulating bacterium identified in bioreactor for phosphate removal from wastewater.</title>
        <authorList>
            <person name="Kotlyarov R.Y."/>
            <person name="Beletsky A.V."/>
            <person name="Kallistova A.Y."/>
            <person name="Dorofeev A.G."/>
            <person name="Nikolaev Y.Y."/>
            <person name="Pimenov N.V."/>
            <person name="Ravin N.V."/>
            <person name="Mardanov A.V."/>
        </authorList>
    </citation>
    <scope>NUCLEOTIDE SEQUENCE [LARGE SCALE GENOMIC DNA]</scope>
    <source>
        <strain evidence="2 3">Bin19</strain>
    </source>
</reference>
<dbReference type="InterPro" id="IPR041657">
    <property type="entry name" value="HTH_17"/>
</dbReference>
<dbReference type="Gene3D" id="1.10.10.10">
    <property type="entry name" value="Winged helix-like DNA-binding domain superfamily/Winged helix DNA-binding domain"/>
    <property type="match status" value="1"/>
</dbReference>
<comment type="caution">
    <text evidence="2">The sequence shown here is derived from an EMBL/GenBank/DDBJ whole genome shotgun (WGS) entry which is preliminary data.</text>
</comment>
<gene>
    <name evidence="2" type="ORF">ACCUM_3944</name>
</gene>
<dbReference type="Pfam" id="PF12728">
    <property type="entry name" value="HTH_17"/>
    <property type="match status" value="1"/>
</dbReference>
<sequence>MTIQSIIEATSELVDDKTAAEILGIKASTLCVWRSTGRYNLPFIKVGRSVRYRRSDLGAWLERRTRQTGVTA</sequence>
<dbReference type="EMBL" id="SWAD01000040">
    <property type="protein sequence ID" value="TMQ76812.1"/>
    <property type="molecule type" value="Genomic_DNA"/>
</dbReference>
<dbReference type="InterPro" id="IPR009061">
    <property type="entry name" value="DNA-bd_dom_put_sf"/>
</dbReference>